<proteinExistence type="predicted"/>
<evidence type="ECO:0008006" key="3">
    <source>
        <dbReference type="Google" id="ProtNLM"/>
    </source>
</evidence>
<sequence>MKKVKNIQLMWLIGFLIILISGCGKPDFQSLSDHFEIKDATYNLIVTSNFDCSTCIDQIIFGKKSSVKYYGVIFSHSKLSSLSDFEYAEETEDWISWTVFQDSDLFLEIIRASCSILN</sequence>
<reference evidence="1 2" key="1">
    <citation type="journal article" date="2020" name="Syst. Appl. Microbiol.">
        <title>Arthrospiribacter ruber gen. nov., sp. nov., a novel bacterium isolated from Arthrospira cultures.</title>
        <authorList>
            <person name="Waleron M."/>
            <person name="Misztak A."/>
            <person name="Waleron M.M."/>
            <person name="Furmaniak M."/>
            <person name="Mrozik A."/>
            <person name="Waleron K."/>
        </authorList>
    </citation>
    <scope>NUCLEOTIDE SEQUENCE [LARGE SCALE GENOMIC DNA]</scope>
    <source>
        <strain evidence="1 2">DPMB0001</strain>
    </source>
</reference>
<protein>
    <recommendedName>
        <fullName evidence="3">Lipoprotein</fullName>
    </recommendedName>
</protein>
<dbReference type="AlphaFoldDB" id="A0A951MJQ9"/>
<organism evidence="1 2">
    <name type="scientific">Arthrospiribacter ruber</name>
    <dbReference type="NCBI Taxonomy" id="2487934"/>
    <lineage>
        <taxon>Bacteria</taxon>
        <taxon>Pseudomonadati</taxon>
        <taxon>Bacteroidota</taxon>
        <taxon>Cytophagia</taxon>
        <taxon>Cytophagales</taxon>
        <taxon>Cyclobacteriaceae</taxon>
        <taxon>Arthrospiribacter</taxon>
    </lineage>
</organism>
<accession>A0A951MJQ9</accession>
<evidence type="ECO:0000313" key="1">
    <source>
        <dbReference type="EMBL" id="MBW3470151.1"/>
    </source>
</evidence>
<name>A0A951MJQ9_9BACT</name>
<dbReference type="EMBL" id="RPHB01000012">
    <property type="protein sequence ID" value="MBW3470151.1"/>
    <property type="molecule type" value="Genomic_DNA"/>
</dbReference>
<evidence type="ECO:0000313" key="2">
    <source>
        <dbReference type="Proteomes" id="UP000727490"/>
    </source>
</evidence>
<dbReference type="Proteomes" id="UP000727490">
    <property type="component" value="Unassembled WGS sequence"/>
</dbReference>
<keyword evidence="2" id="KW-1185">Reference proteome</keyword>
<comment type="caution">
    <text evidence="1">The sequence shown here is derived from an EMBL/GenBank/DDBJ whole genome shotgun (WGS) entry which is preliminary data.</text>
</comment>
<dbReference type="RefSeq" id="WP_219293791.1">
    <property type="nucleotide sequence ID" value="NZ_RPHB01000012.1"/>
</dbReference>
<dbReference type="PROSITE" id="PS51257">
    <property type="entry name" value="PROKAR_LIPOPROTEIN"/>
    <property type="match status" value="1"/>
</dbReference>
<gene>
    <name evidence="1" type="ORF">EGN73_20380</name>
</gene>